<dbReference type="FunCoup" id="G8Y5R2">
    <property type="interactions" value="1563"/>
</dbReference>
<dbReference type="InterPro" id="IPR026270">
    <property type="entry name" value="SRP72"/>
</dbReference>
<dbReference type="Proteomes" id="UP000005222">
    <property type="component" value="Chromosome K"/>
</dbReference>
<protein>
    <recommendedName>
        <fullName evidence="1">Signal recognition particle subunit SRP72</fullName>
    </recommendedName>
</protein>
<name>G8Y5R2_PICSO</name>
<dbReference type="Gene3D" id="1.25.40.10">
    <property type="entry name" value="Tetratricopeptide repeat domain"/>
    <property type="match status" value="1"/>
</dbReference>
<evidence type="ECO:0000313" key="4">
    <source>
        <dbReference type="EMBL" id="CCE84973.1"/>
    </source>
</evidence>
<dbReference type="eggNOG" id="KOG2376">
    <property type="taxonomic scope" value="Eukaryota"/>
</dbReference>
<keyword evidence="1" id="KW-0733">Signal recognition particle</keyword>
<evidence type="ECO:0000256" key="2">
    <source>
        <dbReference type="SAM" id="MobiDB-lite"/>
    </source>
</evidence>
<feature type="compositionally biased region" description="Basic residues" evidence="2">
    <location>
        <begin position="564"/>
        <end position="580"/>
    </location>
</feature>
<feature type="compositionally biased region" description="Basic residues" evidence="2">
    <location>
        <begin position="634"/>
        <end position="644"/>
    </location>
</feature>
<dbReference type="GO" id="GO:0006614">
    <property type="term" value="P:SRP-dependent cotranslational protein targeting to membrane"/>
    <property type="evidence" value="ECO:0007669"/>
    <property type="project" value="UniProtKB-UniRule"/>
</dbReference>
<dbReference type="PIRSF" id="PIRSF038922">
    <property type="entry name" value="SRP72"/>
    <property type="match status" value="1"/>
</dbReference>
<keyword evidence="1" id="KW-0963">Cytoplasm</keyword>
<dbReference type="PANTHER" id="PTHR14094">
    <property type="entry name" value="SIGNAL RECOGNITION PARTICLE 72"/>
    <property type="match status" value="1"/>
</dbReference>
<dbReference type="EMBL" id="FO082049">
    <property type="protein sequence ID" value="CCE83942.1"/>
    <property type="molecule type" value="Genomic_DNA"/>
</dbReference>
<dbReference type="GO" id="GO:0008312">
    <property type="term" value="F:7S RNA binding"/>
    <property type="evidence" value="ECO:0007669"/>
    <property type="project" value="TreeGrafter"/>
</dbReference>
<dbReference type="EMBL" id="FO082048">
    <property type="protein sequence ID" value="CCE84973.1"/>
    <property type="molecule type" value="Genomic_DNA"/>
</dbReference>
<dbReference type="InterPro" id="IPR011990">
    <property type="entry name" value="TPR-like_helical_dom_sf"/>
</dbReference>
<dbReference type="GO" id="GO:0005786">
    <property type="term" value="C:signal recognition particle, endoplasmic reticulum targeting"/>
    <property type="evidence" value="ECO:0007669"/>
    <property type="project" value="UniProtKB-UniRule"/>
</dbReference>
<dbReference type="AlphaFoldDB" id="G8Y5R2"/>
<gene>
    <name evidence="4" type="primary">Piso0_004539</name>
    <name evidence="3" type="ORF">GNLVRS01_PISO0K19106g</name>
    <name evidence="4" type="ORF">GNLVRS01_PISO0L19107g</name>
</gene>
<dbReference type="OMA" id="YRVSHEY"/>
<dbReference type="GO" id="GO:0043022">
    <property type="term" value="F:ribosome binding"/>
    <property type="evidence" value="ECO:0007669"/>
    <property type="project" value="TreeGrafter"/>
</dbReference>
<proteinExistence type="inferred from homology"/>
<dbReference type="InParanoid" id="G8Y5R2"/>
<dbReference type="Proteomes" id="UP000005222">
    <property type="component" value="Chromosome L"/>
</dbReference>
<dbReference type="SUPFAM" id="SSF48452">
    <property type="entry name" value="TPR-like"/>
    <property type="match status" value="1"/>
</dbReference>
<feature type="region of interest" description="Disordered" evidence="2">
    <location>
        <begin position="549"/>
        <end position="644"/>
    </location>
</feature>
<dbReference type="OrthoDB" id="5421607at2759"/>
<dbReference type="HOGENOM" id="CLU_013808_1_0_1"/>
<organism evidence="4 5">
    <name type="scientific">Pichia sorbitophila (strain ATCC MYA-4447 / BCRC 22081 / CBS 7064 / NBRC 10061 / NRRL Y-12695)</name>
    <name type="common">Hybrid yeast</name>
    <dbReference type="NCBI Taxonomy" id="559304"/>
    <lineage>
        <taxon>Eukaryota</taxon>
        <taxon>Fungi</taxon>
        <taxon>Dikarya</taxon>
        <taxon>Ascomycota</taxon>
        <taxon>Saccharomycotina</taxon>
        <taxon>Pichiomycetes</taxon>
        <taxon>Debaryomycetaceae</taxon>
        <taxon>Millerozyma</taxon>
    </lineage>
</organism>
<reference evidence="4" key="1">
    <citation type="submission" date="2011-10" db="EMBL/GenBank/DDBJ databases">
        <authorList>
            <person name="Genoscope - CEA"/>
        </authorList>
    </citation>
    <scope>NUCLEOTIDE SEQUENCE</scope>
</reference>
<accession>G8Y5R2</accession>
<keyword evidence="5" id="KW-1185">Reference proteome</keyword>
<reference evidence="5" key="2">
    <citation type="journal article" date="2012" name="G3 (Bethesda)">
        <title>Pichia sorbitophila, an interspecies yeast hybrid reveals early steps of genome resolution following polyploidization.</title>
        <authorList>
            <person name="Leh Louis V."/>
            <person name="Despons L."/>
            <person name="Friedrich A."/>
            <person name="Martin T."/>
            <person name="Durrens P."/>
            <person name="Casaregola S."/>
            <person name="Neuveglise C."/>
            <person name="Fairhead C."/>
            <person name="Marck C."/>
            <person name="Cruz J.A."/>
            <person name="Straub M.L."/>
            <person name="Kugler V."/>
            <person name="Sacerdot C."/>
            <person name="Uzunov Z."/>
            <person name="Thierry A."/>
            <person name="Weiss S."/>
            <person name="Bleykasten C."/>
            <person name="De Montigny J."/>
            <person name="Jacques N."/>
            <person name="Jung P."/>
            <person name="Lemaire M."/>
            <person name="Mallet S."/>
            <person name="Morel G."/>
            <person name="Richard G.F."/>
            <person name="Sarkar A."/>
            <person name="Savel G."/>
            <person name="Schacherer J."/>
            <person name="Seret M.L."/>
            <person name="Talla E."/>
            <person name="Samson G."/>
            <person name="Jubin C."/>
            <person name="Poulain J."/>
            <person name="Vacherie B."/>
            <person name="Barbe V."/>
            <person name="Pelletier E."/>
            <person name="Sherman D.J."/>
            <person name="Westhof E."/>
            <person name="Weissenbach J."/>
            <person name="Baret P.V."/>
            <person name="Wincker P."/>
            <person name="Gaillardin C."/>
            <person name="Dujon B."/>
            <person name="Souciet J.L."/>
        </authorList>
    </citation>
    <scope>NUCLEOTIDE SEQUENCE [LARGE SCALE GENOMIC DNA]</scope>
    <source>
        <strain evidence="5">ATCC MYA-4447 / BCRC 22081 / CBS 7064 / NBRC 10061 / NRRL Y-12695</strain>
    </source>
</reference>
<dbReference type="STRING" id="559304.G8Y5R2"/>
<comment type="similarity">
    <text evidence="1">Belongs to the SRP72 family.</text>
</comment>
<keyword evidence="1" id="KW-0687">Ribonucleoprotein</keyword>
<comment type="function">
    <text evidence="1">Component of the signal recognition particle (SRP) complex, a ribonucleoprotein complex that mediates the cotranslational targeting of secretory and membrane proteins to the endoplasmic reticulum (ER).</text>
</comment>
<evidence type="ECO:0000313" key="5">
    <source>
        <dbReference type="Proteomes" id="UP000005222"/>
    </source>
</evidence>
<feature type="compositionally biased region" description="Basic residues" evidence="2">
    <location>
        <begin position="606"/>
        <end position="615"/>
    </location>
</feature>
<comment type="subcellular location">
    <subcellularLocation>
        <location evidence="1">Cytoplasm</location>
    </subcellularLocation>
</comment>
<sequence length="644" mass="73043">MSIAEAYKSLKISSASEVSEHKQIYDISFEYLSKVKQYNDLKSFHNCIVALINLEAYSRALKLISEVPEDVHRGFVLEKAYVYYKTGNSDLLRQLYEDKSYENNAVLARAMKHIVAQDLYRNGNSLEALELYQDLIKNNKEIDNLLDLACNERATLFQLSVLDEKDIHASTAQSIDETYDLLLNDALIHLSKNELDTAIVLLERASEKCTQSLSDSMSKEDLLVELAPIKLTLAYIYQLTGKKEAALDIMKEVDTSSVNDAMIELIIRNNTWSIKGTDGVNPNIIHRDLNLAQSLRKLSQKLTKPQYQVILKNHLLLSYASGTLSNKSSYFKQSTLEEWIKTFPGDYSLHLYKVLSTLKVSPEEVSDPSSHKALAKRLYKYATTTESEHLVTAAAMALTFVNARQGKFNQSILLLEKLIETQLSTHKLIPGVISTLIYVYERLNRVYSLEELFNKIVGYLREQNVEELKENKTTYNFVRAIACKLLNYNKSEALRLFEVLSDVDSSDKLVRVILHKLDVSSLHSVDQLTQNTPSVDELLAVDLDTLVPSKPQPVPLNESAKKVANTKKRQRKPKFSPSKKLKPDISPDDLDEERWLPLKLRSYYKPSKKQKKKAAGHQGALEPSEASSASSSKNKNKKKKKGKK</sequence>
<evidence type="ECO:0000313" key="3">
    <source>
        <dbReference type="EMBL" id="CCE83942.1"/>
    </source>
</evidence>
<dbReference type="PANTHER" id="PTHR14094:SF9">
    <property type="entry name" value="SIGNAL RECOGNITION PARTICLE SUBUNIT SRP72"/>
    <property type="match status" value="1"/>
</dbReference>
<evidence type="ECO:0000256" key="1">
    <source>
        <dbReference type="PIRNR" id="PIRNR038922"/>
    </source>
</evidence>